<dbReference type="Gene3D" id="3.40.50.2300">
    <property type="match status" value="1"/>
</dbReference>
<dbReference type="GO" id="GO:0003677">
    <property type="term" value="F:DNA binding"/>
    <property type="evidence" value="ECO:0007669"/>
    <property type="project" value="UniProtKB-KW"/>
</dbReference>
<dbReference type="GO" id="GO:0006355">
    <property type="term" value="P:regulation of DNA-templated transcription"/>
    <property type="evidence" value="ECO:0007669"/>
    <property type="project" value="InterPro"/>
</dbReference>
<keyword evidence="1" id="KW-0238">DNA-binding</keyword>
<dbReference type="Gene3D" id="1.10.10.10">
    <property type="entry name" value="Winged helix-like DNA-binding domain superfamily/Winged helix DNA-binding domain"/>
    <property type="match status" value="1"/>
</dbReference>
<dbReference type="SUPFAM" id="SSF46894">
    <property type="entry name" value="C-terminal effector domain of the bipartite response regulators"/>
    <property type="match status" value="1"/>
</dbReference>
<name>A0A2N5EJ60_9GAMM</name>
<feature type="domain" description="HTH luxR-type" evidence="2">
    <location>
        <begin position="173"/>
        <end position="238"/>
    </location>
</feature>
<gene>
    <name evidence="3" type="ORF">CYR34_17760</name>
</gene>
<dbReference type="Proteomes" id="UP000234626">
    <property type="component" value="Unassembled WGS sequence"/>
</dbReference>
<dbReference type="Pfam" id="PF00196">
    <property type="entry name" value="GerE"/>
    <property type="match status" value="1"/>
</dbReference>
<proteinExistence type="predicted"/>
<dbReference type="InterPro" id="IPR000792">
    <property type="entry name" value="Tscrpt_reg_LuxR_C"/>
</dbReference>
<dbReference type="PANTHER" id="PTHR43214">
    <property type="entry name" value="TWO-COMPONENT RESPONSE REGULATOR"/>
    <property type="match status" value="1"/>
</dbReference>
<dbReference type="OrthoDB" id="9780593at2"/>
<dbReference type="CDD" id="cd06170">
    <property type="entry name" value="LuxR_C_like"/>
    <property type="match status" value="1"/>
</dbReference>
<keyword evidence="4" id="KW-1185">Reference proteome</keyword>
<reference evidence="3 4" key="1">
    <citation type="submission" date="2017-12" db="EMBL/GenBank/DDBJ databases">
        <title>Characterization of six clinical isolates of Enterochimera gen. nov., a novel genus of the Yersiniaciae family and the three species Enterochimera arupensis sp. nov., Enterochimera coloradensis sp. nov, and Enterochimera californica sp. nov.</title>
        <authorList>
            <person name="Rossi A."/>
            <person name="Fisher M."/>
        </authorList>
    </citation>
    <scope>NUCLEOTIDE SEQUENCE [LARGE SCALE GENOMIC DNA]</scope>
    <source>
        <strain evidence="3 4">2016Iso1</strain>
    </source>
</reference>
<organism evidence="3 4">
    <name type="scientific">Chimaeribacter arupi</name>
    <dbReference type="NCBI Taxonomy" id="2060066"/>
    <lineage>
        <taxon>Bacteria</taxon>
        <taxon>Pseudomonadati</taxon>
        <taxon>Pseudomonadota</taxon>
        <taxon>Gammaproteobacteria</taxon>
        <taxon>Enterobacterales</taxon>
        <taxon>Yersiniaceae</taxon>
        <taxon>Chimaeribacter</taxon>
    </lineage>
</organism>
<dbReference type="SMART" id="SM00421">
    <property type="entry name" value="HTH_LUXR"/>
    <property type="match status" value="1"/>
</dbReference>
<dbReference type="InterPro" id="IPR039420">
    <property type="entry name" value="WalR-like"/>
</dbReference>
<protein>
    <recommendedName>
        <fullName evidence="2">HTH luxR-type domain-containing protein</fullName>
    </recommendedName>
</protein>
<dbReference type="PROSITE" id="PS50043">
    <property type="entry name" value="HTH_LUXR_2"/>
    <property type="match status" value="1"/>
</dbReference>
<dbReference type="AlphaFoldDB" id="A0A2N5EJ60"/>
<evidence type="ECO:0000313" key="3">
    <source>
        <dbReference type="EMBL" id="PLR45449.1"/>
    </source>
</evidence>
<dbReference type="PANTHER" id="PTHR43214:SF17">
    <property type="entry name" value="TRANSCRIPTIONAL REGULATORY PROTEIN RCSB"/>
    <property type="match status" value="1"/>
</dbReference>
<sequence>MQMVLQKIIASFSRLLHVINYLIRSYTMPYKIIIAGDNPIIKYGLTHIINEQSHKTLKVVNTILLKDIYHIEEKFDLLLASINAPEDMFSIHLPFISRFYERSPGKKLAMITGIASSSLLLKSRKYLNGLLSERDPFAELIEGILKILEGQNYVSRSIREHQFIDKRPRPLTLGTSRLALSECEDKVIKYIFSGYNVTETARLLDRSIKTVSAQKRQAMKKLGVENDTELLLIGSQFSYGDKSSGGEEAG</sequence>
<comment type="caution">
    <text evidence="3">The sequence shown here is derived from an EMBL/GenBank/DDBJ whole genome shotgun (WGS) entry which is preliminary data.</text>
</comment>
<accession>A0A2N5EJ60</accession>
<evidence type="ECO:0000313" key="4">
    <source>
        <dbReference type="Proteomes" id="UP000234626"/>
    </source>
</evidence>
<dbReference type="InterPro" id="IPR016032">
    <property type="entry name" value="Sig_transdc_resp-reg_C-effctor"/>
</dbReference>
<evidence type="ECO:0000259" key="2">
    <source>
        <dbReference type="PROSITE" id="PS50043"/>
    </source>
</evidence>
<dbReference type="EMBL" id="PJZK01000022">
    <property type="protein sequence ID" value="PLR45449.1"/>
    <property type="molecule type" value="Genomic_DNA"/>
</dbReference>
<evidence type="ECO:0000256" key="1">
    <source>
        <dbReference type="ARBA" id="ARBA00023125"/>
    </source>
</evidence>
<dbReference type="InterPro" id="IPR036388">
    <property type="entry name" value="WH-like_DNA-bd_sf"/>
</dbReference>